<sequence length="422" mass="47124">MKIIIIGAGLSGLCTAIALRKYINPPPDIEIYCKPDEESFNPNETPSDPANRRRNLGAGLGLQSNGLRVLGDLDPKLKDKVYASGFPCTHFKWKTSGNVLLSREYVDVLPISRPLLIDCLMESLPDKMVKYKVVKRVVARDGERPVVQFADGTPDKVADLVVGADGIRSVVRQGLFGDDKRCKPSYLGLCGVGGVLDIRLPQHLLDDASMLFFMGSTGSFGYTGLTQADKNKLLYWSIYETDLPERGKKFDHDLLLKQLRERHNGWADPLIGKCLAKAELDNIYPIFVMPELPHWGQNGCVLVGDAAHALSPRSGQGASQGFEDGEVLALLLAANLRECEVGEAVEKSIADFYNVRHARVDKIRIKAMAWKDPKMPMPWWKTYLLYAFLFVYVKVMNLMSLFQRVDDWDAKAEVEKYLSKGE</sequence>
<name>A0ACC3A194_9EURO</name>
<gene>
    <name evidence="1" type="ORF">H2198_007013</name>
</gene>
<organism evidence="1 2">
    <name type="scientific">Neophaeococcomyces mojaviensis</name>
    <dbReference type="NCBI Taxonomy" id="3383035"/>
    <lineage>
        <taxon>Eukaryota</taxon>
        <taxon>Fungi</taxon>
        <taxon>Dikarya</taxon>
        <taxon>Ascomycota</taxon>
        <taxon>Pezizomycotina</taxon>
        <taxon>Eurotiomycetes</taxon>
        <taxon>Chaetothyriomycetidae</taxon>
        <taxon>Chaetothyriales</taxon>
        <taxon>Chaetothyriales incertae sedis</taxon>
        <taxon>Neophaeococcomyces</taxon>
    </lineage>
</organism>
<dbReference type="Proteomes" id="UP001172386">
    <property type="component" value="Unassembled WGS sequence"/>
</dbReference>
<proteinExistence type="predicted"/>
<reference evidence="1" key="1">
    <citation type="submission" date="2022-10" db="EMBL/GenBank/DDBJ databases">
        <title>Culturing micro-colonial fungi from biological soil crusts in the Mojave desert and describing Neophaeococcomyces mojavensis, and introducing the new genera and species Taxawa tesnikishii.</title>
        <authorList>
            <person name="Kurbessoian T."/>
            <person name="Stajich J.E."/>
        </authorList>
    </citation>
    <scope>NUCLEOTIDE SEQUENCE</scope>
    <source>
        <strain evidence="1">JES_112</strain>
    </source>
</reference>
<protein>
    <submittedName>
        <fullName evidence="1">Uncharacterized protein</fullName>
    </submittedName>
</protein>
<evidence type="ECO:0000313" key="1">
    <source>
        <dbReference type="EMBL" id="KAJ9653847.1"/>
    </source>
</evidence>
<evidence type="ECO:0000313" key="2">
    <source>
        <dbReference type="Proteomes" id="UP001172386"/>
    </source>
</evidence>
<dbReference type="EMBL" id="JAPDRQ010000139">
    <property type="protein sequence ID" value="KAJ9653847.1"/>
    <property type="molecule type" value="Genomic_DNA"/>
</dbReference>
<keyword evidence="2" id="KW-1185">Reference proteome</keyword>
<accession>A0ACC3A194</accession>
<comment type="caution">
    <text evidence="1">The sequence shown here is derived from an EMBL/GenBank/DDBJ whole genome shotgun (WGS) entry which is preliminary data.</text>
</comment>